<protein>
    <submittedName>
        <fullName evidence="1">Uncharacterized protein</fullName>
    </submittedName>
</protein>
<evidence type="ECO:0000313" key="1">
    <source>
        <dbReference type="EMBL" id="KKN27449.1"/>
    </source>
</evidence>
<name>A0A0F9PBF4_9ZZZZ</name>
<accession>A0A0F9PBF4</accession>
<dbReference type="EMBL" id="LAZR01002637">
    <property type="protein sequence ID" value="KKN27449.1"/>
    <property type="molecule type" value="Genomic_DNA"/>
</dbReference>
<reference evidence="1" key="1">
    <citation type="journal article" date="2015" name="Nature">
        <title>Complex archaea that bridge the gap between prokaryotes and eukaryotes.</title>
        <authorList>
            <person name="Spang A."/>
            <person name="Saw J.H."/>
            <person name="Jorgensen S.L."/>
            <person name="Zaremba-Niedzwiedzka K."/>
            <person name="Martijn J."/>
            <person name="Lind A.E."/>
            <person name="van Eijk R."/>
            <person name="Schleper C."/>
            <person name="Guy L."/>
            <person name="Ettema T.J."/>
        </authorList>
    </citation>
    <scope>NUCLEOTIDE SEQUENCE</scope>
</reference>
<sequence>MAALALTVAAFASAKNLQSTAINPIAAPIATPREGGFTLRNRVSWAGTNSSARKTMGTIASAAAAATNYQVLTIPKRTLLKSLVFLTPPGSTAATHAFSIASAHASGAKSGKWEIGVAAYKEASQKAASVKVDIDGLMASIAITKATGLISSAFGQAVGSLPLSMAINHTTSDKFEAITFPFGGFVTMNYKAGASALKSVDKSSTVLTGSKFTGVMEAMADCVYIPE</sequence>
<proteinExistence type="predicted"/>
<organism evidence="1">
    <name type="scientific">marine sediment metagenome</name>
    <dbReference type="NCBI Taxonomy" id="412755"/>
    <lineage>
        <taxon>unclassified sequences</taxon>
        <taxon>metagenomes</taxon>
        <taxon>ecological metagenomes</taxon>
    </lineage>
</organism>
<dbReference type="AlphaFoldDB" id="A0A0F9PBF4"/>
<comment type="caution">
    <text evidence="1">The sequence shown here is derived from an EMBL/GenBank/DDBJ whole genome shotgun (WGS) entry which is preliminary data.</text>
</comment>
<gene>
    <name evidence="1" type="ORF">LCGC14_0864650</name>
</gene>